<reference evidence="8" key="1">
    <citation type="submission" date="2020-05" db="EMBL/GenBank/DDBJ databases">
        <title>WGS assembly of Panicum virgatum.</title>
        <authorList>
            <person name="Lovell J.T."/>
            <person name="Jenkins J."/>
            <person name="Shu S."/>
            <person name="Juenger T.E."/>
            <person name="Schmutz J."/>
        </authorList>
    </citation>
    <scope>NUCLEOTIDE SEQUENCE</scope>
    <source>
        <strain evidence="8">AP13</strain>
    </source>
</reference>
<evidence type="ECO:0000256" key="4">
    <source>
        <dbReference type="ARBA" id="ARBA00022980"/>
    </source>
</evidence>
<dbReference type="EMBL" id="CM029039">
    <property type="protein sequence ID" value="KAG2640970.1"/>
    <property type="molecule type" value="Genomic_DNA"/>
</dbReference>
<comment type="similarity">
    <text evidence="2">Belongs to the eukaryotic ribosomal protein P1/P2 family.</text>
</comment>
<keyword evidence="5" id="KW-0687">Ribonucleoprotein</keyword>
<dbReference type="HAMAP" id="MF_01478">
    <property type="entry name" value="Ribosomal_L12_arch"/>
    <property type="match status" value="1"/>
</dbReference>
<dbReference type="GO" id="GO:0003735">
    <property type="term" value="F:structural constituent of ribosome"/>
    <property type="evidence" value="ECO:0007669"/>
    <property type="project" value="InterPro"/>
</dbReference>
<dbReference type="Gene3D" id="1.10.10.1410">
    <property type="match status" value="1"/>
</dbReference>
<dbReference type="OrthoDB" id="1227494at2759"/>
<dbReference type="PANTHER" id="PTHR21141">
    <property type="entry name" value="60S ACIDIC RIBOSOMAL PROTEIN FAMILY MEMBER"/>
    <property type="match status" value="1"/>
</dbReference>
<evidence type="ECO:0000313" key="9">
    <source>
        <dbReference type="Proteomes" id="UP000823388"/>
    </source>
</evidence>
<evidence type="ECO:0000256" key="2">
    <source>
        <dbReference type="ARBA" id="ARBA00005436"/>
    </source>
</evidence>
<feature type="signal peptide" evidence="7">
    <location>
        <begin position="1"/>
        <end position="19"/>
    </location>
</feature>
<keyword evidence="4" id="KW-0689">Ribosomal protein</keyword>
<feature type="compositionally biased region" description="Acidic residues" evidence="6">
    <location>
        <begin position="100"/>
        <end position="119"/>
    </location>
</feature>
<keyword evidence="9" id="KW-1185">Reference proteome</keyword>
<evidence type="ECO:0000256" key="5">
    <source>
        <dbReference type="ARBA" id="ARBA00023274"/>
    </source>
</evidence>
<comment type="subunit">
    <text evidence="3">P1 and P2 exist as dimers at the large ribosomal subunit.</text>
</comment>
<dbReference type="PANTHER" id="PTHR21141:SF38">
    <property type="entry name" value="OS08G0250300 PROTEIN"/>
    <property type="match status" value="1"/>
</dbReference>
<protein>
    <submittedName>
        <fullName evidence="8">Uncharacterized protein</fullName>
    </submittedName>
</protein>
<keyword evidence="7" id="KW-0732">Signal</keyword>
<evidence type="ECO:0000256" key="1">
    <source>
        <dbReference type="ARBA" id="ARBA00003362"/>
    </source>
</evidence>
<evidence type="ECO:0000313" key="8">
    <source>
        <dbReference type="EMBL" id="KAG2640970.1"/>
    </source>
</evidence>
<gene>
    <name evidence="8" type="ORF">PVAP13_2KG133800</name>
</gene>
<accession>A0A8T0W0Q7</accession>
<dbReference type="GO" id="GO:0044877">
    <property type="term" value="F:protein-containing complex binding"/>
    <property type="evidence" value="ECO:0007669"/>
    <property type="project" value="UniProtKB-ARBA"/>
</dbReference>
<evidence type="ECO:0000256" key="7">
    <source>
        <dbReference type="SAM" id="SignalP"/>
    </source>
</evidence>
<dbReference type="GO" id="GO:0022625">
    <property type="term" value="C:cytosolic large ribosomal subunit"/>
    <property type="evidence" value="ECO:0007669"/>
    <property type="project" value="InterPro"/>
</dbReference>
<dbReference type="Pfam" id="PF00428">
    <property type="entry name" value="Ribosomal_60s"/>
    <property type="match status" value="1"/>
</dbReference>
<name>A0A8T0W0Q7_PANVG</name>
<evidence type="ECO:0000256" key="6">
    <source>
        <dbReference type="SAM" id="MobiDB-lite"/>
    </source>
</evidence>
<dbReference type="InterPro" id="IPR027534">
    <property type="entry name" value="Ribosomal_P1/P2"/>
</dbReference>
<dbReference type="FunFam" id="1.10.10.1410:FF:000002">
    <property type="entry name" value="60S acidic ribosomal protein P2"/>
    <property type="match status" value="1"/>
</dbReference>
<evidence type="ECO:0000256" key="3">
    <source>
        <dbReference type="ARBA" id="ARBA00011266"/>
    </source>
</evidence>
<dbReference type="AlphaFoldDB" id="A0A8T0W0Q7"/>
<dbReference type="InterPro" id="IPR044076">
    <property type="entry name" value="Ribosomal_P2"/>
</dbReference>
<dbReference type="Proteomes" id="UP000823388">
    <property type="component" value="Chromosome 2K"/>
</dbReference>
<sequence length="119" mass="12487">MKFVAAYLLACLGAAAAAAEGAPARPTKEDVRRILGSVGADAGEEEEGRLDLLFARLEGKDVAELVAAGREQLAYGAAAPAAVAAAPAAADAKEAKEEEKKEEDEEEEEEEMFSLFDDM</sequence>
<feature type="region of interest" description="Disordered" evidence="6">
    <location>
        <begin position="86"/>
        <end position="119"/>
    </location>
</feature>
<comment type="caution">
    <text evidence="8">The sequence shown here is derived from an EMBL/GenBank/DDBJ whole genome shotgun (WGS) entry which is preliminary data.</text>
</comment>
<comment type="function">
    <text evidence="1">Plays an important role in the elongation step of protein synthesis.</text>
</comment>
<organism evidence="8 9">
    <name type="scientific">Panicum virgatum</name>
    <name type="common">Blackwell switchgrass</name>
    <dbReference type="NCBI Taxonomy" id="38727"/>
    <lineage>
        <taxon>Eukaryota</taxon>
        <taxon>Viridiplantae</taxon>
        <taxon>Streptophyta</taxon>
        <taxon>Embryophyta</taxon>
        <taxon>Tracheophyta</taxon>
        <taxon>Spermatophyta</taxon>
        <taxon>Magnoliopsida</taxon>
        <taxon>Liliopsida</taxon>
        <taxon>Poales</taxon>
        <taxon>Poaceae</taxon>
        <taxon>PACMAD clade</taxon>
        <taxon>Panicoideae</taxon>
        <taxon>Panicodae</taxon>
        <taxon>Paniceae</taxon>
        <taxon>Panicinae</taxon>
        <taxon>Panicum</taxon>
        <taxon>Panicum sect. Hiantes</taxon>
    </lineage>
</organism>
<dbReference type="GO" id="GO:0002182">
    <property type="term" value="P:cytoplasmic translational elongation"/>
    <property type="evidence" value="ECO:0007669"/>
    <property type="project" value="InterPro"/>
</dbReference>
<proteinExistence type="inferred from homology"/>
<feature type="chain" id="PRO_5035894651" evidence="7">
    <location>
        <begin position="20"/>
        <end position="119"/>
    </location>
</feature>
<dbReference type="InterPro" id="IPR038716">
    <property type="entry name" value="P1/P2_N_sf"/>
</dbReference>